<feature type="region of interest" description="Disordered" evidence="4">
    <location>
        <begin position="360"/>
        <end position="392"/>
    </location>
</feature>
<dbReference type="Proteomes" id="UP001187415">
    <property type="component" value="Unassembled WGS sequence"/>
</dbReference>
<organism evidence="6 7">
    <name type="scientific">Channa striata</name>
    <name type="common">Snakehead murrel</name>
    <name type="synonym">Ophicephalus striatus</name>
    <dbReference type="NCBI Taxonomy" id="64152"/>
    <lineage>
        <taxon>Eukaryota</taxon>
        <taxon>Metazoa</taxon>
        <taxon>Chordata</taxon>
        <taxon>Craniata</taxon>
        <taxon>Vertebrata</taxon>
        <taxon>Euteleostomi</taxon>
        <taxon>Actinopterygii</taxon>
        <taxon>Neopterygii</taxon>
        <taxon>Teleostei</taxon>
        <taxon>Neoteleostei</taxon>
        <taxon>Acanthomorphata</taxon>
        <taxon>Anabantaria</taxon>
        <taxon>Anabantiformes</taxon>
        <taxon>Channoidei</taxon>
        <taxon>Channidae</taxon>
        <taxon>Channa</taxon>
    </lineage>
</organism>
<keyword evidence="2" id="KW-0804">Transcription</keyword>
<feature type="compositionally biased region" description="Low complexity" evidence="4">
    <location>
        <begin position="279"/>
        <end position="288"/>
    </location>
</feature>
<feature type="region of interest" description="Disordered" evidence="4">
    <location>
        <begin position="558"/>
        <end position="587"/>
    </location>
</feature>
<dbReference type="SUPFAM" id="SSF46774">
    <property type="entry name" value="ARID-like"/>
    <property type="match status" value="1"/>
</dbReference>
<feature type="region of interest" description="Disordered" evidence="4">
    <location>
        <begin position="269"/>
        <end position="329"/>
    </location>
</feature>
<dbReference type="SMART" id="SM00501">
    <property type="entry name" value="BRIGHT"/>
    <property type="match status" value="1"/>
</dbReference>
<accession>A0AA88LMV9</accession>
<dbReference type="PANTHER" id="PTHR13964">
    <property type="entry name" value="RBP-RELATED"/>
    <property type="match status" value="1"/>
</dbReference>
<dbReference type="EMBL" id="JAUPFM010000020">
    <property type="protein sequence ID" value="KAK2818712.1"/>
    <property type="molecule type" value="Genomic_DNA"/>
</dbReference>
<keyword evidence="7" id="KW-1185">Reference proteome</keyword>
<dbReference type="AlphaFoldDB" id="A0AA88LMV9"/>
<dbReference type="PANTHER" id="PTHR13964:SF25">
    <property type="entry name" value="AT-RICH INTERACTIVE DOMAIN-CONTAINING PROTEIN 5A"/>
    <property type="match status" value="1"/>
</dbReference>
<evidence type="ECO:0000256" key="2">
    <source>
        <dbReference type="ARBA" id="ARBA00023163"/>
    </source>
</evidence>
<dbReference type="SMART" id="SM01014">
    <property type="entry name" value="ARID"/>
    <property type="match status" value="1"/>
</dbReference>
<evidence type="ECO:0000256" key="3">
    <source>
        <dbReference type="ARBA" id="ARBA00023242"/>
    </source>
</evidence>
<feature type="region of interest" description="Disordered" evidence="4">
    <location>
        <begin position="441"/>
        <end position="501"/>
    </location>
</feature>
<feature type="compositionally biased region" description="Polar residues" evidence="4">
    <location>
        <begin position="366"/>
        <end position="376"/>
    </location>
</feature>
<dbReference type="InterPro" id="IPR036431">
    <property type="entry name" value="ARID_dom_sf"/>
</dbReference>
<feature type="domain" description="ARID" evidence="5">
    <location>
        <begin position="30"/>
        <end position="122"/>
    </location>
</feature>
<keyword evidence="1" id="KW-0805">Transcription regulation</keyword>
<feature type="compositionally biased region" description="Polar residues" evidence="4">
    <location>
        <begin position="485"/>
        <end position="496"/>
    </location>
</feature>
<dbReference type="InterPro" id="IPR051232">
    <property type="entry name" value="ARID/SWI1_ChromRemod"/>
</dbReference>
<evidence type="ECO:0000313" key="7">
    <source>
        <dbReference type="Proteomes" id="UP001187415"/>
    </source>
</evidence>
<dbReference type="CDD" id="cd16869">
    <property type="entry name" value="ARID_ARID5"/>
    <property type="match status" value="1"/>
</dbReference>
<evidence type="ECO:0000313" key="6">
    <source>
        <dbReference type="EMBL" id="KAK2818712.1"/>
    </source>
</evidence>
<dbReference type="GO" id="GO:0006357">
    <property type="term" value="P:regulation of transcription by RNA polymerase II"/>
    <property type="evidence" value="ECO:0007669"/>
    <property type="project" value="TreeGrafter"/>
</dbReference>
<feature type="compositionally biased region" description="Basic and acidic residues" evidence="4">
    <location>
        <begin position="382"/>
        <end position="392"/>
    </location>
</feature>
<dbReference type="Gene3D" id="1.10.150.60">
    <property type="entry name" value="ARID DNA-binding domain"/>
    <property type="match status" value="1"/>
</dbReference>
<sequence length="620" mass="69046">MLFLSMETQSRVEMAHGEIQRDRANEPLDEITEEQFLKDLYLFMKKRDTPIERIPHLGFKQIDLFVMFKTVRDLGGYHQVTAQQLWKQVYNTLGGNPRSTSAATCTRRHYEKLLLPYECHVKGILMSVLPPHPPKPFHYYNKDDDDDGQRPAKRKLIPIALSQPMPEHLSFQHSPYNRQSNPHQNVFPLPFNYSNYPHPGYTVLPPYVNVSSSVLSPHSPPSPKSHFAFPPSFSTLADGVKGPLEHLRNLANRYKYSAGLAEPLNLSVKSPSQETHRNPASSFSAPPSAKNPKFLNKPSPLYAPHHSQMVKSEECETQDSDAADGGTPSLYPVEENDAYVINVKSASSSPNNDCVPTLRTDKGTTAMPQKSSSPGSDFTIWPKDEREGSPEDRKLNLSHVLPSLPRSNGGKMEIEIPLSVLQEWLRLSSAKMQGAKQLTALPTPEEQPAQKNFPDTDVLSSNISPYRHHRHQSPTAEDLRLRPKNATSPTADSQPACNPHGAVQHHFTSYKPLPLGGILKNACSRDVYPANQPNILKSYAFKNGWDAYDKETKGLMVDSSPHTVPQEVPKAYSEDAGTAGKETSDTRSSAVLMVDSSPTSVLHLTTEEVMKLKKIISSSL</sequence>
<name>A0AA88LMV9_CHASR</name>
<keyword evidence="3" id="KW-0539">Nucleus</keyword>
<evidence type="ECO:0000256" key="1">
    <source>
        <dbReference type="ARBA" id="ARBA00023015"/>
    </source>
</evidence>
<gene>
    <name evidence="6" type="ORF">Q5P01_024273</name>
</gene>
<evidence type="ECO:0000259" key="5">
    <source>
        <dbReference type="PROSITE" id="PS51011"/>
    </source>
</evidence>
<reference evidence="6" key="1">
    <citation type="submission" date="2023-07" db="EMBL/GenBank/DDBJ databases">
        <title>Chromosome-level Genome Assembly of Striped Snakehead (Channa striata).</title>
        <authorList>
            <person name="Liu H."/>
        </authorList>
    </citation>
    <scope>NUCLEOTIDE SEQUENCE</scope>
    <source>
        <strain evidence="6">Gz</strain>
        <tissue evidence="6">Muscle</tissue>
    </source>
</reference>
<dbReference type="GO" id="GO:0000976">
    <property type="term" value="F:transcription cis-regulatory region binding"/>
    <property type="evidence" value="ECO:0007669"/>
    <property type="project" value="TreeGrafter"/>
</dbReference>
<dbReference type="GO" id="GO:0005634">
    <property type="term" value="C:nucleus"/>
    <property type="evidence" value="ECO:0007669"/>
    <property type="project" value="TreeGrafter"/>
</dbReference>
<dbReference type="FunFam" id="1.10.150.60:FF:000015">
    <property type="entry name" value="AT-rich interactive domain-containing protein 5B"/>
    <property type="match status" value="1"/>
</dbReference>
<dbReference type="PROSITE" id="PS51011">
    <property type="entry name" value="ARID"/>
    <property type="match status" value="1"/>
</dbReference>
<proteinExistence type="predicted"/>
<comment type="caution">
    <text evidence="6">The sequence shown here is derived from an EMBL/GenBank/DDBJ whole genome shotgun (WGS) entry which is preliminary data.</text>
</comment>
<evidence type="ECO:0000256" key="4">
    <source>
        <dbReference type="SAM" id="MobiDB-lite"/>
    </source>
</evidence>
<protein>
    <recommendedName>
        <fullName evidence="5">ARID domain-containing protein</fullName>
    </recommendedName>
</protein>
<dbReference type="InterPro" id="IPR001606">
    <property type="entry name" value="ARID_dom"/>
</dbReference>
<dbReference type="Pfam" id="PF01388">
    <property type="entry name" value="ARID"/>
    <property type="match status" value="1"/>
</dbReference>